<keyword evidence="2" id="KW-1185">Reference proteome</keyword>
<evidence type="ECO:0000313" key="1">
    <source>
        <dbReference type="EMBL" id="MBD2189336.1"/>
    </source>
</evidence>
<name>A0ABR7ZZC0_9CYAN</name>
<evidence type="ECO:0000313" key="2">
    <source>
        <dbReference type="Proteomes" id="UP000642094"/>
    </source>
</evidence>
<organism evidence="1 2">
    <name type="scientific">Pseudanabaena mucicola FACHB-723</name>
    <dbReference type="NCBI Taxonomy" id="2692860"/>
    <lineage>
        <taxon>Bacteria</taxon>
        <taxon>Bacillati</taxon>
        <taxon>Cyanobacteriota</taxon>
        <taxon>Cyanophyceae</taxon>
        <taxon>Pseudanabaenales</taxon>
        <taxon>Pseudanabaenaceae</taxon>
        <taxon>Pseudanabaena</taxon>
    </lineage>
</organism>
<dbReference type="Proteomes" id="UP000642094">
    <property type="component" value="Unassembled WGS sequence"/>
</dbReference>
<accession>A0ABR7ZZC0</accession>
<protein>
    <submittedName>
        <fullName evidence="1">Uncharacterized protein</fullName>
    </submittedName>
</protein>
<dbReference type="RefSeq" id="WP_190404162.1">
    <property type="nucleotide sequence ID" value="NZ_JACJQB010000035.1"/>
</dbReference>
<gene>
    <name evidence="1" type="ORF">H6F41_14435</name>
</gene>
<dbReference type="EMBL" id="JACJQB010000035">
    <property type="protein sequence ID" value="MBD2189336.1"/>
    <property type="molecule type" value="Genomic_DNA"/>
</dbReference>
<proteinExistence type="predicted"/>
<sequence length="76" mass="8477">MNQDELRDRLNLEMETVSINQLTELGNLAISMGLIAGHGFHGGKYEILRQGKVILLPAKEATTYLEQLIHTVTEAK</sequence>
<reference evidence="1 2" key="1">
    <citation type="journal article" date="2020" name="ISME J.">
        <title>Comparative genomics reveals insights into cyanobacterial evolution and habitat adaptation.</title>
        <authorList>
            <person name="Chen M.Y."/>
            <person name="Teng W.K."/>
            <person name="Zhao L."/>
            <person name="Hu C.X."/>
            <person name="Zhou Y.K."/>
            <person name="Han B.P."/>
            <person name="Song L.R."/>
            <person name="Shu W.S."/>
        </authorList>
    </citation>
    <scope>NUCLEOTIDE SEQUENCE [LARGE SCALE GENOMIC DNA]</scope>
    <source>
        <strain evidence="1 2">FACHB-723</strain>
    </source>
</reference>
<comment type="caution">
    <text evidence="1">The sequence shown here is derived from an EMBL/GenBank/DDBJ whole genome shotgun (WGS) entry which is preliminary data.</text>
</comment>